<dbReference type="InterPro" id="IPR006708">
    <property type="entry name" value="Pex19"/>
</dbReference>
<dbReference type="PANTHER" id="PTHR12774">
    <property type="entry name" value="PEROXISOMAL BIOGENESIS FACTOR 19"/>
    <property type="match status" value="1"/>
</dbReference>
<feature type="region of interest" description="Disordered" evidence="1">
    <location>
        <begin position="110"/>
        <end position="147"/>
    </location>
</feature>
<evidence type="ECO:0000313" key="3">
    <source>
        <dbReference type="Proteomes" id="UP001497444"/>
    </source>
</evidence>
<keyword evidence="3" id="KW-1185">Reference proteome</keyword>
<evidence type="ECO:0000256" key="1">
    <source>
        <dbReference type="SAM" id="MobiDB-lite"/>
    </source>
</evidence>
<protein>
    <submittedName>
        <fullName evidence="2">Uncharacterized protein</fullName>
    </submittedName>
</protein>
<gene>
    <name evidence="2" type="ORF">CSSPJE1EN1_LOCUS23897</name>
</gene>
<proteinExistence type="predicted"/>
<dbReference type="InterPro" id="IPR038322">
    <property type="entry name" value="Pex19_C_sf"/>
</dbReference>
<feature type="region of interest" description="Disordered" evidence="1">
    <location>
        <begin position="178"/>
        <end position="199"/>
    </location>
</feature>
<organism evidence="2 3">
    <name type="scientific">Sphagnum jensenii</name>
    <dbReference type="NCBI Taxonomy" id="128206"/>
    <lineage>
        <taxon>Eukaryota</taxon>
        <taxon>Viridiplantae</taxon>
        <taxon>Streptophyta</taxon>
        <taxon>Embryophyta</taxon>
        <taxon>Bryophyta</taxon>
        <taxon>Sphagnophytina</taxon>
        <taxon>Sphagnopsida</taxon>
        <taxon>Sphagnales</taxon>
        <taxon>Sphagnaceae</taxon>
        <taxon>Sphagnum</taxon>
    </lineage>
</organism>
<name>A0ABP0XH13_9BRYO</name>
<evidence type="ECO:0000313" key="2">
    <source>
        <dbReference type="EMBL" id="CAK9278419.1"/>
    </source>
</evidence>
<feature type="compositionally biased region" description="Acidic residues" evidence="1">
    <location>
        <begin position="190"/>
        <end position="199"/>
    </location>
</feature>
<reference evidence="2" key="1">
    <citation type="submission" date="2024-02" db="EMBL/GenBank/DDBJ databases">
        <authorList>
            <consortium name="ELIXIR-Norway"/>
            <consortium name="Elixir Norway"/>
        </authorList>
    </citation>
    <scope>NUCLEOTIDE SEQUENCE</scope>
</reference>
<accession>A0ABP0XH13</accession>
<dbReference type="PANTHER" id="PTHR12774:SF2">
    <property type="entry name" value="PEROXISOMAL BIOGENESIS FACTOR 19"/>
    <property type="match status" value="1"/>
</dbReference>
<dbReference type="EMBL" id="OZ020104">
    <property type="protein sequence ID" value="CAK9278419.1"/>
    <property type="molecule type" value="Genomic_DNA"/>
</dbReference>
<sequence length="341" mass="37092">MLNLIKQLGETDGTTRNQFSSSLSLARAALALVTEERRRGGTGEQQHKGALQRCTTMAATPEHSEEPLHEDLDDLLDSALDDFRQVDGSLSKSSGKSVVQEWNPLRLESGSRVGATTAGQGLGGGLPALLPRKKKSSGSKPASSSKGIAISKNALPIKTSQSVPEANLSATLDRLAEQTRQTVESITADPEAENPGDDDMMENLVKQFEELSGSQDMKSLVDTMMQQLLSKEVLHEPMKEIGDRYPEWLESHKAQLSGEDFSRYSRQYEYIKQLCHVYETTPNDFQQVVDLMQNMQDCGQPPGDIVRELAPGFELGEDGLPVLPDFSAAGSPGTPANCSIM</sequence>
<dbReference type="Pfam" id="PF04614">
    <property type="entry name" value="Pex19"/>
    <property type="match status" value="1"/>
</dbReference>
<feature type="compositionally biased region" description="Low complexity" evidence="1">
    <location>
        <begin position="138"/>
        <end position="147"/>
    </location>
</feature>
<dbReference type="Gene3D" id="1.20.120.900">
    <property type="entry name" value="Pex19, mPTS binding domain"/>
    <property type="match status" value="1"/>
</dbReference>
<dbReference type="Proteomes" id="UP001497444">
    <property type="component" value="Chromosome 9"/>
</dbReference>